<organism evidence="3 4">
    <name type="scientific">Candidatus Magnetoglobus multicellularis str. Araruama</name>
    <dbReference type="NCBI Taxonomy" id="890399"/>
    <lineage>
        <taxon>Bacteria</taxon>
        <taxon>Pseudomonadati</taxon>
        <taxon>Thermodesulfobacteriota</taxon>
        <taxon>Desulfobacteria</taxon>
        <taxon>Desulfobacterales</taxon>
        <taxon>Desulfobacteraceae</taxon>
        <taxon>Candidatus Magnetoglobus</taxon>
    </lineage>
</organism>
<dbReference type="Gene3D" id="2.60.40.10">
    <property type="entry name" value="Immunoglobulins"/>
    <property type="match status" value="2"/>
</dbReference>
<dbReference type="InterPro" id="IPR044060">
    <property type="entry name" value="Bacterial_rp_domain"/>
</dbReference>
<feature type="domain" description="Bacterial repeat" evidence="2">
    <location>
        <begin position="98"/>
        <end position="167"/>
    </location>
</feature>
<feature type="non-terminal residue" evidence="3">
    <location>
        <position position="1"/>
    </location>
</feature>
<evidence type="ECO:0000313" key="4">
    <source>
        <dbReference type="Proteomes" id="UP000189670"/>
    </source>
</evidence>
<protein>
    <recommendedName>
        <fullName evidence="5">Pesticidal crystal protein Cry22Aa Ig-like domain-containing protein</fullName>
    </recommendedName>
</protein>
<feature type="non-terminal residue" evidence="3">
    <location>
        <position position="547"/>
    </location>
</feature>
<evidence type="ECO:0000313" key="3">
    <source>
        <dbReference type="EMBL" id="ETR66571.1"/>
    </source>
</evidence>
<sequence length="547" mass="58799">GTNSDKYFNIVHTISDDPPDQFNIVASKTGNGTIDPSGTITINSGDDKVFTFTPDSGYIIENIIVDGVTKPAASSYSFDNVSANHSIHVNFKQPDAFTIAATSDLNGTISPSGNISVNSGNDKTFTFTPNQGYEIKSVLIDGNSVEKTSSYTFDNVTANHSIHVSFQLTTQSTYTIVASAAQNGSINPAGNVSVNQGSDKTFTITPNSGYKIANLLVDGASVNPADSFTFYNLDSDHVIAVTFTEIPETDEWQAEIKLTRESSSPFVVIGEKATPSKIESPPAPPEYDALIRIFEYVDSKATYYIEDIRQTGQTEYCWGFAVDPHGVPGPPYDLSAEMTWNFSGVPGAFRMEEGYTCGGDSGPIIVNDMKTETSLTITGRSEMYVSIIHTLGSKPVISINGNEEMSVEKCTQFIDPGATAFDETDGDISYDIQITNSVDTSVVTDDNTPYVVTYNVKNALGIPADTKTRKVFVEDTTPPVITIIGDKVIELTVDSEYIEQGAEAIDPNCETNLTDEIETSGSVDVNTPGTYTITYSVEDDSGNAATA</sequence>
<name>A0A1V1NVI8_9BACT</name>
<dbReference type="Proteomes" id="UP000189670">
    <property type="component" value="Unassembled WGS sequence"/>
</dbReference>
<gene>
    <name evidence="3" type="ORF">OMM_12629</name>
</gene>
<evidence type="ECO:0000259" key="1">
    <source>
        <dbReference type="Pfam" id="PF16403"/>
    </source>
</evidence>
<dbReference type="Pfam" id="PF16403">
    <property type="entry name" value="Bact_surface_Ig-like"/>
    <property type="match status" value="2"/>
</dbReference>
<dbReference type="InterPro" id="IPR032179">
    <property type="entry name" value="Cry22Aa_Ig-like"/>
</dbReference>
<feature type="domain" description="Pesticidal crystal protein Cry22Aa Ig-like" evidence="1">
    <location>
        <begin position="397"/>
        <end position="473"/>
    </location>
</feature>
<comment type="caution">
    <text evidence="3">The sequence shown here is derived from an EMBL/GenBank/DDBJ whole genome shotgun (WGS) entry which is preliminary data.</text>
</comment>
<dbReference type="EMBL" id="ATBP01001894">
    <property type="protein sequence ID" value="ETR66571.1"/>
    <property type="molecule type" value="Genomic_DNA"/>
</dbReference>
<feature type="domain" description="Bacterial repeat" evidence="2">
    <location>
        <begin position="174"/>
        <end position="246"/>
    </location>
</feature>
<feature type="domain" description="Bacterial repeat" evidence="2">
    <location>
        <begin position="25"/>
        <end position="93"/>
    </location>
</feature>
<accession>A0A1V1NVI8</accession>
<dbReference type="AlphaFoldDB" id="A0A1V1NVI8"/>
<proteinExistence type="predicted"/>
<dbReference type="Pfam" id="PF18998">
    <property type="entry name" value="Flg_new_2"/>
    <property type="match status" value="3"/>
</dbReference>
<evidence type="ECO:0000259" key="2">
    <source>
        <dbReference type="Pfam" id="PF18998"/>
    </source>
</evidence>
<dbReference type="InterPro" id="IPR013783">
    <property type="entry name" value="Ig-like_fold"/>
</dbReference>
<feature type="domain" description="Pesticidal crystal protein Cry22Aa Ig-like" evidence="1">
    <location>
        <begin position="481"/>
        <end position="547"/>
    </location>
</feature>
<evidence type="ECO:0008006" key="5">
    <source>
        <dbReference type="Google" id="ProtNLM"/>
    </source>
</evidence>
<reference evidence="4" key="1">
    <citation type="submission" date="2012-11" db="EMBL/GenBank/DDBJ databases">
        <authorList>
            <person name="Lucero-Rivera Y.E."/>
            <person name="Tovar-Ramirez D."/>
        </authorList>
    </citation>
    <scope>NUCLEOTIDE SEQUENCE [LARGE SCALE GENOMIC DNA]</scope>
    <source>
        <strain evidence="4">Araruama</strain>
    </source>
</reference>